<accession>A0A1F6GYY6</accession>
<evidence type="ECO:0000313" key="2">
    <source>
        <dbReference type="EMBL" id="OGH03386.1"/>
    </source>
</evidence>
<name>A0A1F6GYY6_9PROT</name>
<evidence type="ECO:0000313" key="3">
    <source>
        <dbReference type="Proteomes" id="UP000177583"/>
    </source>
</evidence>
<dbReference type="InterPro" id="IPR036866">
    <property type="entry name" value="RibonucZ/Hydroxyglut_hydro"/>
</dbReference>
<dbReference type="SMART" id="SM00849">
    <property type="entry name" value="Lactamase_B"/>
    <property type="match status" value="1"/>
</dbReference>
<reference evidence="2 3" key="1">
    <citation type="journal article" date="2016" name="Nat. Commun.">
        <title>Thousands of microbial genomes shed light on interconnected biogeochemical processes in an aquifer system.</title>
        <authorList>
            <person name="Anantharaman K."/>
            <person name="Brown C.T."/>
            <person name="Hug L.A."/>
            <person name="Sharon I."/>
            <person name="Castelle C.J."/>
            <person name="Probst A.J."/>
            <person name="Thomas B.C."/>
            <person name="Singh A."/>
            <person name="Wilkins M.J."/>
            <person name="Karaoz U."/>
            <person name="Brodie E.L."/>
            <person name="Williams K.H."/>
            <person name="Hubbard S.S."/>
            <person name="Banfield J.F."/>
        </authorList>
    </citation>
    <scope>NUCLEOTIDE SEQUENCE [LARGE SCALE GENOMIC DNA]</scope>
</reference>
<dbReference type="Pfam" id="PF19583">
    <property type="entry name" value="ODP"/>
    <property type="match status" value="1"/>
</dbReference>
<dbReference type="EMBL" id="MFNF01000017">
    <property type="protein sequence ID" value="OGH03386.1"/>
    <property type="molecule type" value="Genomic_DNA"/>
</dbReference>
<dbReference type="InterPro" id="IPR045761">
    <property type="entry name" value="ODP_dom"/>
</dbReference>
<gene>
    <name evidence="2" type="ORF">A2557_02570</name>
</gene>
<dbReference type="Gene3D" id="3.60.15.10">
    <property type="entry name" value="Ribonuclease Z/Hydroxyacylglutathione hydrolase-like"/>
    <property type="match status" value="1"/>
</dbReference>
<organism evidence="2 3">
    <name type="scientific">Candidatus Lambdaproteobacteria bacterium RIFOXYD2_FULL_56_26</name>
    <dbReference type="NCBI Taxonomy" id="1817773"/>
    <lineage>
        <taxon>Bacteria</taxon>
        <taxon>Pseudomonadati</taxon>
        <taxon>Pseudomonadota</taxon>
        <taxon>Candidatus Lambdaproteobacteria</taxon>
    </lineage>
</organism>
<feature type="domain" description="Metallo-beta-lactamase" evidence="1">
    <location>
        <begin position="31"/>
        <end position="220"/>
    </location>
</feature>
<dbReference type="AlphaFoldDB" id="A0A1F6GYY6"/>
<dbReference type="CDD" id="cd07709">
    <property type="entry name" value="flavodiiron_proteins_MBL-fold"/>
    <property type="match status" value="1"/>
</dbReference>
<dbReference type="SUPFAM" id="SSF56281">
    <property type="entry name" value="Metallo-hydrolase/oxidoreductase"/>
    <property type="match status" value="1"/>
</dbReference>
<protein>
    <recommendedName>
        <fullName evidence="1">Metallo-beta-lactamase domain-containing protein</fullName>
    </recommendedName>
</protein>
<dbReference type="PANTHER" id="PTHR43041">
    <property type="entry name" value="HYDROLASE, METALLO-BETA-LACTAMASE SUPERFAMILY"/>
    <property type="match status" value="1"/>
</dbReference>
<dbReference type="InterPro" id="IPR001279">
    <property type="entry name" value="Metallo-B-lactamas"/>
</dbReference>
<evidence type="ECO:0000259" key="1">
    <source>
        <dbReference type="SMART" id="SM00849"/>
    </source>
</evidence>
<dbReference type="Proteomes" id="UP000177583">
    <property type="component" value="Unassembled WGS sequence"/>
</dbReference>
<proteinExistence type="predicted"/>
<comment type="caution">
    <text evidence="2">The sequence shown here is derived from an EMBL/GenBank/DDBJ whole genome shotgun (WGS) entry which is preliminary data.</text>
</comment>
<sequence>MRVKALDYENPIAVLRDIYWVGFYDQEADLHCNPYLIIDDEEVLLFDPGSIPHFSVVMRKVIDVINPEEITHVVLSHQDPDVCGNIAVVEDLIGRDDLKLVNHSSLTRLVQHYGVKSPFYEVDKNGGKLELKSGRVLEFLHTPFLHSPFGIVTYDHESKSLFSSDIFGGLSDHWSLFASEDAAFESMSRWHQLIIPSNRVLKDFLQKLERFDIQRILPQHGSILEGSFVPRAIEHLRNLPCGIDLTGGTLP</sequence>
<dbReference type="PANTHER" id="PTHR43041:SF1">
    <property type="entry name" value="METALLO-BETA-LACTAMASE DOMAIN-CONTAINING PROTEIN"/>
    <property type="match status" value="1"/>
</dbReference>